<dbReference type="GO" id="GO:0070210">
    <property type="term" value="C:Rpd3L-Expanded complex"/>
    <property type="evidence" value="ECO:0007669"/>
    <property type="project" value="TreeGrafter"/>
</dbReference>
<keyword evidence="1" id="KW-0479">Metal-binding</keyword>
<dbReference type="PROSITE" id="PS50016">
    <property type="entry name" value="ZF_PHD_2"/>
    <property type="match status" value="1"/>
</dbReference>
<dbReference type="Pfam" id="PF00856">
    <property type="entry name" value="SET"/>
    <property type="match status" value="1"/>
</dbReference>
<keyword evidence="9" id="KW-0489">Methyltransferase</keyword>
<feature type="compositionally biased region" description="Basic residues" evidence="6">
    <location>
        <begin position="1"/>
        <end position="17"/>
    </location>
</feature>
<keyword evidence="4" id="KW-0156">Chromatin regulator</keyword>
<keyword evidence="3" id="KW-0862">Zinc</keyword>
<dbReference type="GO" id="GO:0006355">
    <property type="term" value="P:regulation of DNA-templated transcription"/>
    <property type="evidence" value="ECO:0007669"/>
    <property type="project" value="TreeGrafter"/>
</dbReference>
<evidence type="ECO:0000256" key="2">
    <source>
        <dbReference type="ARBA" id="ARBA00022771"/>
    </source>
</evidence>
<evidence type="ECO:0000256" key="1">
    <source>
        <dbReference type="ARBA" id="ARBA00022723"/>
    </source>
</evidence>
<evidence type="ECO:0000313" key="9">
    <source>
        <dbReference type="EMBL" id="OBZ84756.1"/>
    </source>
</evidence>
<dbReference type="InterPro" id="IPR001965">
    <property type="entry name" value="Znf_PHD"/>
</dbReference>
<dbReference type="InParanoid" id="A0A1C7N7Z6"/>
<feature type="compositionally biased region" description="Basic residues" evidence="6">
    <location>
        <begin position="393"/>
        <end position="407"/>
    </location>
</feature>
<dbReference type="AlphaFoldDB" id="A0A1C7N7Z6"/>
<dbReference type="InterPro" id="IPR011011">
    <property type="entry name" value="Znf_FYVE_PHD"/>
</dbReference>
<keyword evidence="10" id="KW-1185">Reference proteome</keyword>
<feature type="region of interest" description="Disordered" evidence="6">
    <location>
        <begin position="393"/>
        <end position="436"/>
    </location>
</feature>
<dbReference type="GO" id="GO:0008270">
    <property type="term" value="F:zinc ion binding"/>
    <property type="evidence" value="ECO:0007669"/>
    <property type="project" value="UniProtKB-KW"/>
</dbReference>
<dbReference type="Gene3D" id="2.170.270.10">
    <property type="entry name" value="SET domain"/>
    <property type="match status" value="1"/>
</dbReference>
<dbReference type="Gene3D" id="3.30.40.10">
    <property type="entry name" value="Zinc/RING finger domain, C3HC4 (zinc finger)"/>
    <property type="match status" value="1"/>
</dbReference>
<sequence length="451" mass="52505">MSKPKPKLLTHSQKSKHTQNTTDRMTSSDHDSEDDVIQCICSDSSDDGFTIQCEQCEKWQHAECVKIKKNKIPEHYLCSHCIKKSSGRNQLHGRRRLSIEAAFRQRKKPLSLTYSSSSEESEVDNPPRKKQSRLNKCIVKEEVVTDLFKEIQRQWMEFYRSSTKPTISPTSQRGLESIVVMESDLLLPVIPRATVKPLRKNLLRPSHNMVKGLFADTHIPEQRYLMEITGELVRKSTYRNNPANRYSLLGTPLPHVFFYRAFDICIDARLMGNDTRYVRRSCSPNAELKSIILPHNSHDQTIHLGIYTQEEVERGEEITIGWDWGRKVIMYQKSQDFFHNNSYQVDIMPEEREALKKVIETITTEFGDCACRDKSECLIAYLKDALQVSMVKNTKKRKRPPVSKKKTAIFSSDEDENHSLQNTPKKEPLPSHHQPPKKRWLQQYLYFQTHL</sequence>
<feature type="region of interest" description="Disordered" evidence="6">
    <location>
        <begin position="110"/>
        <end position="131"/>
    </location>
</feature>
<dbReference type="PANTHER" id="PTHR46462:SF3">
    <property type="entry name" value="UPSET, ISOFORM A"/>
    <property type="match status" value="1"/>
</dbReference>
<dbReference type="SUPFAM" id="SSF57903">
    <property type="entry name" value="FYVE/PHD zinc finger"/>
    <property type="match status" value="1"/>
</dbReference>
<dbReference type="Proteomes" id="UP000093000">
    <property type="component" value="Unassembled WGS sequence"/>
</dbReference>
<dbReference type="GO" id="GO:0032259">
    <property type="term" value="P:methylation"/>
    <property type="evidence" value="ECO:0007669"/>
    <property type="project" value="UniProtKB-KW"/>
</dbReference>
<proteinExistence type="predicted"/>
<dbReference type="GO" id="GO:0008168">
    <property type="term" value="F:methyltransferase activity"/>
    <property type="evidence" value="ECO:0007669"/>
    <property type="project" value="UniProtKB-KW"/>
</dbReference>
<dbReference type="OrthoDB" id="79252at2759"/>
<organism evidence="9 10">
    <name type="scientific">Choanephora cucurbitarum</name>
    <dbReference type="NCBI Taxonomy" id="101091"/>
    <lineage>
        <taxon>Eukaryota</taxon>
        <taxon>Fungi</taxon>
        <taxon>Fungi incertae sedis</taxon>
        <taxon>Mucoromycota</taxon>
        <taxon>Mucoromycotina</taxon>
        <taxon>Mucoromycetes</taxon>
        <taxon>Mucorales</taxon>
        <taxon>Mucorineae</taxon>
        <taxon>Choanephoraceae</taxon>
        <taxon>Choanephoroideae</taxon>
        <taxon>Choanephora</taxon>
    </lineage>
</organism>
<dbReference type="InterPro" id="IPR013083">
    <property type="entry name" value="Znf_RING/FYVE/PHD"/>
</dbReference>
<dbReference type="EMBL" id="LUGH01000473">
    <property type="protein sequence ID" value="OBZ84756.1"/>
    <property type="molecule type" value="Genomic_DNA"/>
</dbReference>
<accession>A0A1C7N7Z6</accession>
<dbReference type="Pfam" id="PF20826">
    <property type="entry name" value="PHD_5"/>
    <property type="match status" value="1"/>
</dbReference>
<evidence type="ECO:0000259" key="8">
    <source>
        <dbReference type="PROSITE" id="PS50280"/>
    </source>
</evidence>
<comment type="caution">
    <text evidence="9">The sequence shown here is derived from an EMBL/GenBank/DDBJ whole genome shotgun (WGS) entry which is preliminary data.</text>
</comment>
<reference evidence="9 10" key="1">
    <citation type="submission" date="2016-03" db="EMBL/GenBank/DDBJ databases">
        <title>Choanephora cucurbitarum.</title>
        <authorList>
            <person name="Min B."/>
            <person name="Park H."/>
            <person name="Park J.-H."/>
            <person name="Shin H.-D."/>
            <person name="Choi I.-G."/>
        </authorList>
    </citation>
    <scope>NUCLEOTIDE SEQUENCE [LARGE SCALE GENOMIC DNA]</scope>
    <source>
        <strain evidence="9 10">KUS-F28377</strain>
    </source>
</reference>
<dbReference type="PROSITE" id="PS50280">
    <property type="entry name" value="SET"/>
    <property type="match status" value="1"/>
</dbReference>
<gene>
    <name evidence="9" type="primary">KMT2E</name>
    <name evidence="9" type="ORF">A0J61_07191</name>
</gene>
<dbReference type="InterPro" id="IPR019787">
    <property type="entry name" value="Znf_PHD-finger"/>
</dbReference>
<dbReference type="GO" id="GO:0006325">
    <property type="term" value="P:chromatin organization"/>
    <property type="evidence" value="ECO:0007669"/>
    <property type="project" value="UniProtKB-KW"/>
</dbReference>
<evidence type="ECO:0000256" key="3">
    <source>
        <dbReference type="ARBA" id="ARBA00022833"/>
    </source>
</evidence>
<dbReference type="SUPFAM" id="SSF82199">
    <property type="entry name" value="SET domain"/>
    <property type="match status" value="1"/>
</dbReference>
<dbReference type="InterPro" id="IPR019786">
    <property type="entry name" value="Zinc_finger_PHD-type_CS"/>
</dbReference>
<evidence type="ECO:0000256" key="5">
    <source>
        <dbReference type="PROSITE-ProRule" id="PRU00146"/>
    </source>
</evidence>
<keyword evidence="2 5" id="KW-0863">Zinc-finger</keyword>
<dbReference type="SMART" id="SM00317">
    <property type="entry name" value="SET"/>
    <property type="match status" value="1"/>
</dbReference>
<protein>
    <submittedName>
        <fullName evidence="9">Histone-lysine N-methyltransferase 2E</fullName>
    </submittedName>
</protein>
<evidence type="ECO:0000259" key="7">
    <source>
        <dbReference type="PROSITE" id="PS50016"/>
    </source>
</evidence>
<dbReference type="SMART" id="SM00249">
    <property type="entry name" value="PHD"/>
    <property type="match status" value="1"/>
</dbReference>
<feature type="domain" description="PHD-type" evidence="7">
    <location>
        <begin position="36"/>
        <end position="84"/>
    </location>
</feature>
<evidence type="ECO:0000256" key="4">
    <source>
        <dbReference type="ARBA" id="ARBA00022853"/>
    </source>
</evidence>
<dbReference type="GO" id="GO:0034967">
    <property type="term" value="C:Set3 complex"/>
    <property type="evidence" value="ECO:0007669"/>
    <property type="project" value="TreeGrafter"/>
</dbReference>
<feature type="region of interest" description="Disordered" evidence="6">
    <location>
        <begin position="1"/>
        <end position="31"/>
    </location>
</feature>
<dbReference type="PANTHER" id="PTHR46462">
    <property type="entry name" value="UPSET, ISOFORM A"/>
    <property type="match status" value="1"/>
</dbReference>
<evidence type="ECO:0000313" key="10">
    <source>
        <dbReference type="Proteomes" id="UP000093000"/>
    </source>
</evidence>
<dbReference type="STRING" id="101091.A0A1C7N7Z6"/>
<dbReference type="PROSITE" id="PS01359">
    <property type="entry name" value="ZF_PHD_1"/>
    <property type="match status" value="1"/>
</dbReference>
<dbReference type="InterPro" id="IPR001214">
    <property type="entry name" value="SET_dom"/>
</dbReference>
<evidence type="ECO:0000256" key="6">
    <source>
        <dbReference type="SAM" id="MobiDB-lite"/>
    </source>
</evidence>
<keyword evidence="9" id="KW-0808">Transferase</keyword>
<name>A0A1C7N7Z6_9FUNG</name>
<dbReference type="InterPro" id="IPR046341">
    <property type="entry name" value="SET_dom_sf"/>
</dbReference>
<feature type="domain" description="SET" evidence="8">
    <location>
        <begin position="191"/>
        <end position="323"/>
    </location>
</feature>